<feature type="compositionally biased region" description="Basic and acidic residues" evidence="1">
    <location>
        <begin position="168"/>
        <end position="178"/>
    </location>
</feature>
<feature type="compositionally biased region" description="Low complexity" evidence="1">
    <location>
        <begin position="53"/>
        <end position="71"/>
    </location>
</feature>
<comment type="caution">
    <text evidence="2">The sequence shown here is derived from an EMBL/GenBank/DDBJ whole genome shotgun (WGS) entry which is preliminary data.</text>
</comment>
<feature type="compositionally biased region" description="Basic and acidic residues" evidence="1">
    <location>
        <begin position="375"/>
        <end position="384"/>
    </location>
</feature>
<feature type="compositionally biased region" description="Basic and acidic residues" evidence="1">
    <location>
        <begin position="237"/>
        <end position="247"/>
    </location>
</feature>
<evidence type="ECO:0000313" key="3">
    <source>
        <dbReference type="Proteomes" id="UP001153069"/>
    </source>
</evidence>
<feature type="region of interest" description="Disordered" evidence="1">
    <location>
        <begin position="1"/>
        <end position="73"/>
    </location>
</feature>
<feature type="compositionally biased region" description="Low complexity" evidence="1">
    <location>
        <begin position="400"/>
        <end position="417"/>
    </location>
</feature>
<feature type="region of interest" description="Disordered" evidence="1">
    <location>
        <begin position="305"/>
        <end position="471"/>
    </location>
</feature>
<dbReference type="Proteomes" id="UP001153069">
    <property type="component" value="Unassembled WGS sequence"/>
</dbReference>
<feature type="region of interest" description="Disordered" evidence="1">
    <location>
        <begin position="487"/>
        <end position="524"/>
    </location>
</feature>
<feature type="compositionally biased region" description="Polar residues" evidence="1">
    <location>
        <begin position="24"/>
        <end position="35"/>
    </location>
</feature>
<evidence type="ECO:0000313" key="2">
    <source>
        <dbReference type="EMBL" id="CAB9497879.1"/>
    </source>
</evidence>
<evidence type="ECO:0000256" key="1">
    <source>
        <dbReference type="SAM" id="MobiDB-lite"/>
    </source>
</evidence>
<feature type="compositionally biased region" description="Basic residues" evidence="1">
    <location>
        <begin position="128"/>
        <end position="139"/>
    </location>
</feature>
<sequence>MSKENRVEKSKSALRSVANMIKMPSTSTSFSGSTDASKKQIDDVPLNAKVSKKASSSKSKTKVSPVQSTTVAGNKDLKLKVSHNDAGRVIISLSNPDRVLIQVQVDESVLKKRVLKKTKRVSDEKERPKKKVTVTKTKTRSSGTTTKVAAVEVGKPKKKSTHKKKPEKPRDLPEEETRKSKHKRTSSKSHDENTRPEHATSKSRHDNNIFAVPQQAPLVPMDMDSVASHHSSYSDDDSTRSPKDINRHSALSLTAPKTPKPSITSSMAQVNNTPEPSNVVPDNASVVTPSLDRRKQALMQFKRQSSGYFSAAPPTIGPEDDSLDRTALNDFMNTDGTEAKLEETASNDGGAMSTESGGGVFASPFQQRRLMQRQRRLERQRSSENEGAFRSTRSIRSGLSSQVDQQSSSQDTTSSGVGQFGMVVETKRTSHHAQQQQQQRRRNSTNSDGNKAKHTRTILSPDDEDSEAVTASNRIRATLAEVRKVELTNKGDARSGRSSFQGSYPRNRGDDTDNEHLVSDQGGEISSAKKWVTKICDKVCNNKRMRKDHQKLP</sequence>
<feature type="compositionally biased region" description="Basic residues" evidence="1">
    <location>
        <begin position="156"/>
        <end position="167"/>
    </location>
</feature>
<name>A0A9N8DBT2_9STRA</name>
<feature type="compositionally biased region" description="Basic and acidic residues" evidence="1">
    <location>
        <begin position="1"/>
        <end position="11"/>
    </location>
</feature>
<keyword evidence="3" id="KW-1185">Reference proteome</keyword>
<organism evidence="2 3">
    <name type="scientific">Seminavis robusta</name>
    <dbReference type="NCBI Taxonomy" id="568900"/>
    <lineage>
        <taxon>Eukaryota</taxon>
        <taxon>Sar</taxon>
        <taxon>Stramenopiles</taxon>
        <taxon>Ochrophyta</taxon>
        <taxon>Bacillariophyta</taxon>
        <taxon>Bacillariophyceae</taxon>
        <taxon>Bacillariophycidae</taxon>
        <taxon>Naviculales</taxon>
        <taxon>Naviculaceae</taxon>
        <taxon>Seminavis</taxon>
    </lineage>
</organism>
<feature type="compositionally biased region" description="Basic and acidic residues" evidence="1">
    <location>
        <begin position="188"/>
        <end position="207"/>
    </location>
</feature>
<feature type="compositionally biased region" description="Basic and acidic residues" evidence="1">
    <location>
        <begin position="507"/>
        <end position="518"/>
    </location>
</feature>
<feature type="compositionally biased region" description="Polar residues" evidence="1">
    <location>
        <begin position="261"/>
        <end position="276"/>
    </location>
</feature>
<dbReference type="EMBL" id="CAICTM010000027">
    <property type="protein sequence ID" value="CAB9497879.1"/>
    <property type="molecule type" value="Genomic_DNA"/>
</dbReference>
<dbReference type="AlphaFoldDB" id="A0A9N8DBT2"/>
<gene>
    <name evidence="2" type="ORF">SEMRO_27_G018210.1</name>
</gene>
<protein>
    <submittedName>
        <fullName evidence="2">Uncharacterized protein</fullName>
    </submittedName>
</protein>
<feature type="region of interest" description="Disordered" evidence="1">
    <location>
        <begin position="111"/>
        <end position="285"/>
    </location>
</feature>
<accession>A0A9N8DBT2</accession>
<reference evidence="2" key="1">
    <citation type="submission" date="2020-06" db="EMBL/GenBank/DDBJ databases">
        <authorList>
            <consortium name="Plant Systems Biology data submission"/>
        </authorList>
    </citation>
    <scope>NUCLEOTIDE SEQUENCE</scope>
    <source>
        <strain evidence="2">D6</strain>
    </source>
</reference>
<proteinExistence type="predicted"/>